<reference evidence="1" key="1">
    <citation type="journal article" date="2021" name="Proc. Natl. Acad. Sci. U.S.A.">
        <title>A Catalog of Tens of Thousands of Viruses from Human Metagenomes Reveals Hidden Associations with Chronic Diseases.</title>
        <authorList>
            <person name="Tisza M.J."/>
            <person name="Buck C.B."/>
        </authorList>
    </citation>
    <scope>NUCLEOTIDE SEQUENCE</scope>
    <source>
        <strain evidence="1">CtsDY37</strain>
    </source>
</reference>
<accession>A0A8S5MAH6</accession>
<evidence type="ECO:0000313" key="1">
    <source>
        <dbReference type="EMBL" id="DAD79160.1"/>
    </source>
</evidence>
<protein>
    <submittedName>
        <fullName evidence="1">Zinc-ribbon domain protein</fullName>
    </submittedName>
</protein>
<proteinExistence type="predicted"/>
<dbReference type="EMBL" id="BK014859">
    <property type="protein sequence ID" value="DAD79160.1"/>
    <property type="molecule type" value="Genomic_DNA"/>
</dbReference>
<name>A0A8S5MAH6_9CAUD</name>
<sequence>MDSEYNHNEAYCLMTYKCQECKRTEVLWNSRDGVTPFIINCEKCNGQMQHVNWNQDVRNKNYIPKIGQRVFIDTPKDAYKIMMRTKAKYIKEHVDGNMETLQRIYNGLMKEYKASEPYIIKI</sequence>
<organism evidence="1">
    <name type="scientific">Siphoviridae sp. ctsDY37</name>
    <dbReference type="NCBI Taxonomy" id="2826483"/>
    <lineage>
        <taxon>Viruses</taxon>
        <taxon>Duplodnaviria</taxon>
        <taxon>Heunggongvirae</taxon>
        <taxon>Uroviricota</taxon>
        <taxon>Caudoviricetes</taxon>
    </lineage>
</organism>